<dbReference type="InterPro" id="IPR019800">
    <property type="entry name" value="Glyco_hydro_3_AS"/>
</dbReference>
<evidence type="ECO:0000313" key="7">
    <source>
        <dbReference type="Proteomes" id="UP000237947"/>
    </source>
</evidence>
<dbReference type="Gene3D" id="3.40.50.1700">
    <property type="entry name" value="Glycoside hydrolase family 3 C-terminal domain"/>
    <property type="match status" value="1"/>
</dbReference>
<keyword evidence="4" id="KW-0326">Glycosidase</keyword>
<dbReference type="SUPFAM" id="SSF52279">
    <property type="entry name" value="Beta-D-glucan exohydrolase, C-terminal domain"/>
    <property type="match status" value="1"/>
</dbReference>
<dbReference type="InterPro" id="IPR013783">
    <property type="entry name" value="Ig-like_fold"/>
</dbReference>
<dbReference type="SMART" id="SM01217">
    <property type="entry name" value="Fn3_like"/>
    <property type="match status" value="1"/>
</dbReference>
<keyword evidence="3" id="KW-0119">Carbohydrate metabolism</keyword>
<dbReference type="InterPro" id="IPR050288">
    <property type="entry name" value="Cellulose_deg_GH3"/>
</dbReference>
<dbReference type="EMBL" id="CP027226">
    <property type="protein sequence ID" value="AVM42953.1"/>
    <property type="molecule type" value="Genomic_DNA"/>
</dbReference>
<dbReference type="InterPro" id="IPR001764">
    <property type="entry name" value="Glyco_hydro_3_N"/>
</dbReference>
<dbReference type="InterPro" id="IPR036881">
    <property type="entry name" value="Glyco_hydro_3_C_sf"/>
</dbReference>
<dbReference type="InterPro" id="IPR036962">
    <property type="entry name" value="Glyco_hydro_3_N_sf"/>
</dbReference>
<feature type="domain" description="Fibronectin type III-like" evidence="5">
    <location>
        <begin position="583"/>
        <end position="653"/>
    </location>
</feature>
<dbReference type="RefSeq" id="WP_106012901.1">
    <property type="nucleotide sequence ID" value="NZ_CP027226.1"/>
</dbReference>
<dbReference type="PANTHER" id="PTHR42715:SF10">
    <property type="entry name" value="BETA-GLUCOSIDASE"/>
    <property type="match status" value="1"/>
</dbReference>
<dbReference type="GO" id="GO:0005975">
    <property type="term" value="P:carbohydrate metabolic process"/>
    <property type="evidence" value="ECO:0007669"/>
    <property type="project" value="InterPro"/>
</dbReference>
<dbReference type="PANTHER" id="PTHR42715">
    <property type="entry name" value="BETA-GLUCOSIDASE"/>
    <property type="match status" value="1"/>
</dbReference>
<dbReference type="GO" id="GO:0008422">
    <property type="term" value="F:beta-glucosidase activity"/>
    <property type="evidence" value="ECO:0007669"/>
    <property type="project" value="UniProtKB-ARBA"/>
</dbReference>
<dbReference type="SUPFAM" id="SSF51445">
    <property type="entry name" value="(Trans)glycosidases"/>
    <property type="match status" value="1"/>
</dbReference>
<organism evidence="6 7">
    <name type="scientific">Fastidiosipila sanguinis</name>
    <dbReference type="NCBI Taxonomy" id="236753"/>
    <lineage>
        <taxon>Bacteria</taxon>
        <taxon>Bacillati</taxon>
        <taxon>Bacillota</taxon>
        <taxon>Clostridia</taxon>
        <taxon>Eubacteriales</taxon>
        <taxon>Oscillospiraceae</taxon>
        <taxon>Fastidiosipila</taxon>
    </lineage>
</organism>
<dbReference type="Pfam" id="PF00933">
    <property type="entry name" value="Glyco_hydro_3"/>
    <property type="match status" value="1"/>
</dbReference>
<dbReference type="Gene3D" id="3.20.20.300">
    <property type="entry name" value="Glycoside hydrolase, family 3, N-terminal domain"/>
    <property type="match status" value="1"/>
</dbReference>
<proteinExistence type="inferred from homology"/>
<accession>A0A2S0KPK2</accession>
<dbReference type="Gene3D" id="2.60.40.10">
    <property type="entry name" value="Immunoglobulins"/>
    <property type="match status" value="1"/>
</dbReference>
<evidence type="ECO:0000259" key="5">
    <source>
        <dbReference type="SMART" id="SM01217"/>
    </source>
</evidence>
<keyword evidence="7" id="KW-1185">Reference proteome</keyword>
<evidence type="ECO:0000256" key="1">
    <source>
        <dbReference type="ARBA" id="ARBA00005336"/>
    </source>
</evidence>
<reference evidence="7" key="1">
    <citation type="submission" date="2018-02" db="EMBL/GenBank/DDBJ databases">
        <authorList>
            <person name="Holder M.E."/>
            <person name="Ajami N.J."/>
            <person name="Petrosino J.F."/>
        </authorList>
    </citation>
    <scope>NUCLEOTIDE SEQUENCE [LARGE SCALE GENOMIC DNA]</scope>
    <source>
        <strain evidence="7">CCUG 47711</strain>
    </source>
</reference>
<dbReference type="PRINTS" id="PR00133">
    <property type="entry name" value="GLHYDRLASE3"/>
</dbReference>
<name>A0A2S0KPK2_9FIRM</name>
<evidence type="ECO:0000256" key="2">
    <source>
        <dbReference type="ARBA" id="ARBA00022801"/>
    </source>
</evidence>
<dbReference type="FunFam" id="2.60.40.10:FF:000495">
    <property type="entry name" value="Periplasmic beta-glucosidase"/>
    <property type="match status" value="1"/>
</dbReference>
<evidence type="ECO:0000256" key="4">
    <source>
        <dbReference type="RuleBase" id="RU361161"/>
    </source>
</evidence>
<evidence type="ECO:0000256" key="3">
    <source>
        <dbReference type="ARBA" id="ARBA00023277"/>
    </source>
</evidence>
<sequence length="760" mass="85610">MEINLDKTLEAMSKEDKIALLTGKGLWETRDFPHFNLPSITVADGPHGLGKREANKDHSDLEGTTKAVCFPTGSALAASFDKELIYEVAKRIGEAAKSENVGTVLGPAINIKRSPLCGRNFEYLSEDPYLTGELATAYVKGMQDQSVGTSLKHFAVNNQETNRMTVDARVSERALREIYLPGFEKTIKEAQPWSVMASYNLVNGSYSTENRYLLNDILRNEWGFSGIVISDWGAVNDKVRAIAAGLNIEMPESHYADKDILKALDDGDLSEEQLNARVREILAWISKCSVADAKSDLNKEKYNRDEHHNFAQYVASQSAVLLKNNNKVLPISEKESVLALGPYLKEPRFQGGGSSSVRAYKVSGAYETLKDKDNFSFIDEVITEDLELDQDKLEQAKEAAKTNDKVVIFAGLPNSFEIEGIDRQNLKMPASQNLLIKEIAKVNPNTIVLLHKGSPVEMEWEEDVAAILDLHLGGEAVGAATAEILLGEINPSGKLAETYPFRLEDTPAFGNFPGNPKSVNYAEDIFVGYRWYDTRKIDVLYPFGHGLSYSEFEYSNLRVEEIAEFNYRVKFTLKNTSNILGKEVYQLYVAAKDSKYSRPEKELKGFGKIELNPGEEKEIELELDYRSFAIYNEDIKDWFVPSGDYEIQIGSSSRDIRLVEILKIKGDAHPLVVNSQMTLEDIIMTNNFDKVKDLFFDMCIRSNNQDFLAHMKYIDENQDKIINKEIVVGGIQEPIHYYPCYFKVADNFVENIYKKIEEGE</sequence>
<dbReference type="KEGG" id="fsa:C5Q98_06895"/>
<protein>
    <submittedName>
        <fullName evidence="6">Glycosyl hydrolase</fullName>
    </submittedName>
</protein>
<dbReference type="AlphaFoldDB" id="A0A2S0KPK2"/>
<dbReference type="InterPro" id="IPR026891">
    <property type="entry name" value="Fn3-like"/>
</dbReference>
<dbReference type="InterPro" id="IPR017853">
    <property type="entry name" value="GH"/>
</dbReference>
<keyword evidence="2 4" id="KW-0378">Hydrolase</keyword>
<dbReference type="Pfam" id="PF01915">
    <property type="entry name" value="Glyco_hydro_3_C"/>
    <property type="match status" value="1"/>
</dbReference>
<evidence type="ECO:0000313" key="6">
    <source>
        <dbReference type="EMBL" id="AVM42953.1"/>
    </source>
</evidence>
<dbReference type="Pfam" id="PF14310">
    <property type="entry name" value="Fn3-like"/>
    <property type="match status" value="1"/>
</dbReference>
<comment type="similarity">
    <text evidence="1 4">Belongs to the glycosyl hydrolase 3 family.</text>
</comment>
<dbReference type="Proteomes" id="UP000237947">
    <property type="component" value="Chromosome"/>
</dbReference>
<gene>
    <name evidence="6" type="ORF">C5Q98_06895</name>
</gene>
<dbReference type="PROSITE" id="PS00775">
    <property type="entry name" value="GLYCOSYL_HYDROL_F3"/>
    <property type="match status" value="1"/>
</dbReference>
<dbReference type="InterPro" id="IPR002772">
    <property type="entry name" value="Glyco_hydro_3_C"/>
</dbReference>
<dbReference type="OrthoDB" id="98455at2"/>